<dbReference type="AlphaFoldDB" id="A0A6B0U126"/>
<proteinExistence type="predicted"/>
<name>A0A6B0U126_IXORI</name>
<sequence length="72" mass="7334">MRSPAGAAACFLCCSLRALRRAALPPAFRIDSSRLARALPSSGTTSRQGSLTASSVLPPSALGSDRSAMVVS</sequence>
<protein>
    <submittedName>
        <fullName evidence="3">Putative secreted protein</fullName>
    </submittedName>
</protein>
<organism evidence="3">
    <name type="scientific">Ixodes ricinus</name>
    <name type="common">Common tick</name>
    <name type="synonym">Acarus ricinus</name>
    <dbReference type="NCBI Taxonomy" id="34613"/>
    <lineage>
        <taxon>Eukaryota</taxon>
        <taxon>Metazoa</taxon>
        <taxon>Ecdysozoa</taxon>
        <taxon>Arthropoda</taxon>
        <taxon>Chelicerata</taxon>
        <taxon>Arachnida</taxon>
        <taxon>Acari</taxon>
        <taxon>Parasitiformes</taxon>
        <taxon>Ixodida</taxon>
        <taxon>Ixodoidea</taxon>
        <taxon>Ixodidae</taxon>
        <taxon>Ixodinae</taxon>
        <taxon>Ixodes</taxon>
    </lineage>
</organism>
<feature type="chain" id="PRO_5025533512" evidence="2">
    <location>
        <begin position="23"/>
        <end position="72"/>
    </location>
</feature>
<evidence type="ECO:0000313" key="3">
    <source>
        <dbReference type="EMBL" id="MXU82897.1"/>
    </source>
</evidence>
<feature type="region of interest" description="Disordered" evidence="1">
    <location>
        <begin position="39"/>
        <end position="72"/>
    </location>
</feature>
<accession>A0A6B0U126</accession>
<keyword evidence="2" id="KW-0732">Signal</keyword>
<feature type="compositionally biased region" description="Polar residues" evidence="1">
    <location>
        <begin position="41"/>
        <end position="57"/>
    </location>
</feature>
<reference evidence="3" key="1">
    <citation type="submission" date="2019-12" db="EMBL/GenBank/DDBJ databases">
        <title>An insight into the sialome of adult female Ixodes ricinus ticks feeding for 6 days.</title>
        <authorList>
            <person name="Perner J."/>
            <person name="Ribeiro J.M.C."/>
        </authorList>
    </citation>
    <scope>NUCLEOTIDE SEQUENCE</scope>
    <source>
        <strain evidence="3">Semi-engorged</strain>
        <tissue evidence="3">Salivary glands</tissue>
    </source>
</reference>
<evidence type="ECO:0000256" key="1">
    <source>
        <dbReference type="SAM" id="MobiDB-lite"/>
    </source>
</evidence>
<dbReference type="EMBL" id="GIFC01000814">
    <property type="protein sequence ID" value="MXU82897.1"/>
    <property type="molecule type" value="Transcribed_RNA"/>
</dbReference>
<feature type="signal peptide" evidence="2">
    <location>
        <begin position="1"/>
        <end position="22"/>
    </location>
</feature>
<evidence type="ECO:0000256" key="2">
    <source>
        <dbReference type="SAM" id="SignalP"/>
    </source>
</evidence>